<evidence type="ECO:0000256" key="1">
    <source>
        <dbReference type="ARBA" id="ARBA00004236"/>
    </source>
</evidence>
<keyword evidence="7" id="KW-0961">Cell wall biogenesis/degradation</keyword>
<accession>A0A323UVY5</accession>
<comment type="subcellular location">
    <subcellularLocation>
        <location evidence="1">Cell membrane</location>
    </subcellularLocation>
</comment>
<sequence length="537" mass="59172">MHLAPVNRRTLWITLLLTHLLGLTALLAWVLGQTRPVEMHDLHLGSGEKLKCVSYAPYHRPGQTPFNEQGYIERSQIVEDLTALAKITDCVRLYSVDQGLDQVPEVAREVGIKVLVGAWIGHERKKNAIELDRAIALANANPDVVSALIVGNEVLLRRERSYDEMKALIDYAQARTEVPVTYADVWEFWMQNAGLAESVDFVTVHILPFWEDEPVDIVHALEHVADIHAEVSARFAGHRILIGETGWPSAGRQREESKPSRVNQARYIREFIHQAHDKGWDYNLIEAIDQPWKRRLEGTVGGFWGMLDAHTLAPKFPLAGPVAERETLQKPLLGTAIGALIALLLASLSARGQGGPIRLAALTLSGALCGLVAILHWEHAMLAYRNMIEWTVLGAVAVLGSISCGVLACWHGQPLVSTASAWQNLRARSSPFIARDLLSVLHGVLLFSAAIAALLLFVDSRYRDFPVMLYLAPAMVFLIAAWTGQCGRAEKICAALIAITVVGRWLPEPANPQAIAWLLTGLALALPALRPQQHQQG</sequence>
<keyword evidence="3" id="KW-0378">Hydrolase</keyword>
<dbReference type="PANTHER" id="PTHR16631">
    <property type="entry name" value="GLUCAN 1,3-BETA-GLUCOSIDASE"/>
    <property type="match status" value="1"/>
</dbReference>
<dbReference type="RefSeq" id="WP_110527060.1">
    <property type="nucleotide sequence ID" value="NZ_QKOE01000014.1"/>
</dbReference>
<evidence type="ECO:0000256" key="7">
    <source>
        <dbReference type="ARBA" id="ARBA00023316"/>
    </source>
</evidence>
<dbReference type="Proteomes" id="UP000248259">
    <property type="component" value="Unassembled WGS sequence"/>
</dbReference>
<evidence type="ECO:0000256" key="2">
    <source>
        <dbReference type="ARBA" id="ARBA00022475"/>
    </source>
</evidence>
<keyword evidence="14" id="KW-1185">Reference proteome</keyword>
<evidence type="ECO:0000256" key="9">
    <source>
        <dbReference type="ARBA" id="ARBA00037649"/>
    </source>
</evidence>
<dbReference type="EMBL" id="QKOE01000014">
    <property type="protein sequence ID" value="PZA15396.1"/>
    <property type="molecule type" value="Genomic_DNA"/>
</dbReference>
<dbReference type="AlphaFoldDB" id="A0A323UVY5"/>
<dbReference type="InterPro" id="IPR050732">
    <property type="entry name" value="Beta-glucan_modifiers"/>
</dbReference>
<keyword evidence="5" id="KW-0325">Glycoprotein</keyword>
<evidence type="ECO:0000313" key="13">
    <source>
        <dbReference type="EMBL" id="PZA15396.1"/>
    </source>
</evidence>
<evidence type="ECO:0000256" key="12">
    <source>
        <dbReference type="SAM" id="Phobius"/>
    </source>
</evidence>
<feature type="transmembrane region" description="Helical" evidence="12">
    <location>
        <begin position="437"/>
        <end position="458"/>
    </location>
</feature>
<keyword evidence="6" id="KW-0119">Carbohydrate metabolism</keyword>
<evidence type="ECO:0000256" key="3">
    <source>
        <dbReference type="ARBA" id="ARBA00022801"/>
    </source>
</evidence>
<dbReference type="Gene3D" id="3.20.20.80">
    <property type="entry name" value="Glycosidases"/>
    <property type="match status" value="1"/>
</dbReference>
<dbReference type="SUPFAM" id="SSF51445">
    <property type="entry name" value="(Trans)glycosidases"/>
    <property type="match status" value="1"/>
</dbReference>
<dbReference type="GO" id="GO:0000272">
    <property type="term" value="P:polysaccharide catabolic process"/>
    <property type="evidence" value="ECO:0007669"/>
    <property type="project" value="UniProtKB-KW"/>
</dbReference>
<keyword evidence="4 12" id="KW-0472">Membrane</keyword>
<dbReference type="GO" id="GO:0005886">
    <property type="term" value="C:plasma membrane"/>
    <property type="evidence" value="ECO:0007669"/>
    <property type="project" value="UniProtKB-SubCell"/>
</dbReference>
<reference evidence="13 14" key="1">
    <citation type="submission" date="2018-06" db="EMBL/GenBank/DDBJ databases">
        <title>Azoarcus communis strain SWub3 genome.</title>
        <authorList>
            <person name="Zorraquino Salvo V."/>
            <person name="Toubiana D."/>
            <person name="Blumwald E."/>
        </authorList>
    </citation>
    <scope>NUCLEOTIDE SEQUENCE [LARGE SCALE GENOMIC DNA]</scope>
    <source>
        <strain evidence="13 14">SWub3</strain>
    </source>
</reference>
<feature type="transmembrane region" description="Helical" evidence="12">
    <location>
        <begin position="392"/>
        <end position="416"/>
    </location>
</feature>
<feature type="transmembrane region" description="Helical" evidence="12">
    <location>
        <begin position="357"/>
        <end position="377"/>
    </location>
</feature>
<dbReference type="InterPro" id="IPR017853">
    <property type="entry name" value="GH"/>
</dbReference>
<name>A0A323UVY5_9RHOO</name>
<dbReference type="GO" id="GO:0071555">
    <property type="term" value="P:cell wall organization"/>
    <property type="evidence" value="ECO:0007669"/>
    <property type="project" value="UniProtKB-KW"/>
</dbReference>
<evidence type="ECO:0000256" key="6">
    <source>
        <dbReference type="ARBA" id="ARBA00023277"/>
    </source>
</evidence>
<feature type="transmembrane region" description="Helical" evidence="12">
    <location>
        <begin position="464"/>
        <end position="482"/>
    </location>
</feature>
<protein>
    <recommendedName>
        <fullName evidence="11">Endo-1,3-beta-glucanase btgC</fullName>
    </recommendedName>
    <alternativeName>
        <fullName evidence="10">Laminarinase btgC</fullName>
    </alternativeName>
</protein>
<evidence type="ECO:0000256" key="5">
    <source>
        <dbReference type="ARBA" id="ARBA00023180"/>
    </source>
</evidence>
<feature type="transmembrane region" description="Helical" evidence="12">
    <location>
        <begin position="332"/>
        <end position="350"/>
    </location>
</feature>
<comment type="caution">
    <text evidence="13">The sequence shown here is derived from an EMBL/GenBank/DDBJ whole genome shotgun (WGS) entry which is preliminary data.</text>
</comment>
<comment type="function">
    <text evidence="9">Glucanases play a role in cell expansion during growth, in cell-cell fusion during mating, and in spore release during sporulation. This enzyme may be involved in beta-glucan degradation. Active on laminarin and lichenan.</text>
</comment>
<evidence type="ECO:0000256" key="10">
    <source>
        <dbReference type="ARBA" id="ARBA00042373"/>
    </source>
</evidence>
<dbReference type="OrthoDB" id="9806824at2"/>
<keyword evidence="2" id="KW-1003">Cell membrane</keyword>
<proteinExistence type="predicted"/>
<evidence type="ECO:0000256" key="4">
    <source>
        <dbReference type="ARBA" id="ARBA00023136"/>
    </source>
</evidence>
<keyword evidence="8" id="KW-0624">Polysaccharide degradation</keyword>
<evidence type="ECO:0000256" key="8">
    <source>
        <dbReference type="ARBA" id="ARBA00023326"/>
    </source>
</evidence>
<evidence type="ECO:0000256" key="11">
    <source>
        <dbReference type="ARBA" id="ARBA00043078"/>
    </source>
</evidence>
<evidence type="ECO:0000313" key="14">
    <source>
        <dbReference type="Proteomes" id="UP000248259"/>
    </source>
</evidence>
<organism evidence="13 14">
    <name type="scientific">Parazoarcus communis SWub3 = DSM 12120</name>
    <dbReference type="NCBI Taxonomy" id="1121029"/>
    <lineage>
        <taxon>Bacteria</taxon>
        <taxon>Pseudomonadati</taxon>
        <taxon>Pseudomonadota</taxon>
        <taxon>Betaproteobacteria</taxon>
        <taxon>Rhodocyclales</taxon>
        <taxon>Zoogloeaceae</taxon>
        <taxon>Parazoarcus</taxon>
    </lineage>
</organism>
<keyword evidence="12" id="KW-1133">Transmembrane helix</keyword>
<dbReference type="PANTHER" id="PTHR16631:SF17">
    <property type="entry name" value="GLUCAN ENDO-1,3-BETA-GLUCOSIDASE BTGC"/>
    <property type="match status" value="1"/>
</dbReference>
<gene>
    <name evidence="13" type="ORF">DNK49_16780</name>
</gene>
<dbReference type="GO" id="GO:0016787">
    <property type="term" value="F:hydrolase activity"/>
    <property type="evidence" value="ECO:0007669"/>
    <property type="project" value="UniProtKB-KW"/>
</dbReference>
<keyword evidence="12" id="KW-0812">Transmembrane</keyword>